<dbReference type="Pfam" id="PF07061">
    <property type="entry name" value="Swi5"/>
    <property type="match status" value="1"/>
</dbReference>
<dbReference type="EMBL" id="ML996688">
    <property type="protein sequence ID" value="KAF2404490.1"/>
    <property type="molecule type" value="Genomic_DNA"/>
</dbReference>
<gene>
    <name evidence="4" type="ORF">EJ06DRAFT_526569</name>
</gene>
<dbReference type="InterPro" id="IPR010760">
    <property type="entry name" value="DNA-repair_Swi5"/>
</dbReference>
<dbReference type="OrthoDB" id="255837at2759"/>
<evidence type="ECO:0000313" key="4">
    <source>
        <dbReference type="EMBL" id="KAF2404490.1"/>
    </source>
</evidence>
<dbReference type="Proteomes" id="UP000799640">
    <property type="component" value="Unassembled WGS sequence"/>
</dbReference>
<evidence type="ECO:0000256" key="2">
    <source>
        <dbReference type="ARBA" id="ARBA00022763"/>
    </source>
</evidence>
<evidence type="ECO:0000313" key="5">
    <source>
        <dbReference type="Proteomes" id="UP000799640"/>
    </source>
</evidence>
<dbReference type="GO" id="GO:0032798">
    <property type="term" value="C:Swi5-Sfr1 complex"/>
    <property type="evidence" value="ECO:0007669"/>
    <property type="project" value="TreeGrafter"/>
</dbReference>
<protein>
    <recommendedName>
        <fullName evidence="6">Swi5-domain-containing protein</fullName>
    </recommendedName>
</protein>
<comment type="similarity">
    <text evidence="1">Belongs to the SWI5/SAE3 family.</text>
</comment>
<keyword evidence="3" id="KW-0234">DNA repair</keyword>
<evidence type="ECO:0000256" key="3">
    <source>
        <dbReference type="ARBA" id="ARBA00023204"/>
    </source>
</evidence>
<reference evidence="4" key="1">
    <citation type="journal article" date="2020" name="Stud. Mycol.">
        <title>101 Dothideomycetes genomes: a test case for predicting lifestyles and emergence of pathogens.</title>
        <authorList>
            <person name="Haridas S."/>
            <person name="Albert R."/>
            <person name="Binder M."/>
            <person name="Bloem J."/>
            <person name="Labutti K."/>
            <person name="Salamov A."/>
            <person name="Andreopoulos B."/>
            <person name="Baker S."/>
            <person name="Barry K."/>
            <person name="Bills G."/>
            <person name="Bluhm B."/>
            <person name="Cannon C."/>
            <person name="Castanera R."/>
            <person name="Culley D."/>
            <person name="Daum C."/>
            <person name="Ezra D."/>
            <person name="Gonzalez J."/>
            <person name="Henrissat B."/>
            <person name="Kuo A."/>
            <person name="Liang C."/>
            <person name="Lipzen A."/>
            <person name="Lutzoni F."/>
            <person name="Magnuson J."/>
            <person name="Mondo S."/>
            <person name="Nolan M."/>
            <person name="Ohm R."/>
            <person name="Pangilinan J."/>
            <person name="Park H.-J."/>
            <person name="Ramirez L."/>
            <person name="Alfaro M."/>
            <person name="Sun H."/>
            <person name="Tritt A."/>
            <person name="Yoshinaga Y."/>
            <person name="Zwiers L.-H."/>
            <person name="Turgeon B."/>
            <person name="Goodwin S."/>
            <person name="Spatafora J."/>
            <person name="Crous P."/>
            <person name="Grigoriev I."/>
        </authorList>
    </citation>
    <scope>NUCLEOTIDE SEQUENCE</scope>
    <source>
        <strain evidence="4">CBS 262.69</strain>
    </source>
</reference>
<dbReference type="PANTHER" id="PTHR28529">
    <property type="entry name" value="DNA REPAIR PROTEIN SWI5 HOMOLOG"/>
    <property type="match status" value="1"/>
</dbReference>
<dbReference type="Gene3D" id="1.20.5.170">
    <property type="match status" value="1"/>
</dbReference>
<keyword evidence="2" id="KW-0227">DNA damage</keyword>
<evidence type="ECO:0000256" key="1">
    <source>
        <dbReference type="ARBA" id="ARBA00008060"/>
    </source>
</evidence>
<keyword evidence="5" id="KW-1185">Reference proteome</keyword>
<accession>A0A6G1I873</accession>
<dbReference type="GO" id="GO:0010772">
    <property type="term" value="P:meiotic DNA recombinase assembly involved in reciprocal meiotic recombination"/>
    <property type="evidence" value="ECO:0007669"/>
    <property type="project" value="TreeGrafter"/>
</dbReference>
<dbReference type="PANTHER" id="PTHR28529:SF2">
    <property type="entry name" value="DNA REPAIR PROTEIN SWI5 HOMOLOG"/>
    <property type="match status" value="1"/>
</dbReference>
<evidence type="ECO:0008006" key="6">
    <source>
        <dbReference type="Google" id="ProtNLM"/>
    </source>
</evidence>
<name>A0A6G1I873_9PEZI</name>
<dbReference type="GO" id="GO:0000709">
    <property type="term" value="P:meiotic joint molecule formation"/>
    <property type="evidence" value="ECO:0007669"/>
    <property type="project" value="TreeGrafter"/>
</dbReference>
<dbReference type="AlphaFoldDB" id="A0A6G1I873"/>
<sequence length="127" mass="14042">MQNQTSDKKSTDALEVRTAALMATYNTLSDQRTALLRSLQQTTFPPTPRAYLPSTAAHTTPSLRGVPVDEDVELMSAAKTIIKEHIGRLHTYNEIKDVAQGLIGMIAEQRGVRVRDCLEEFGLDAKD</sequence>
<proteinExistence type="inferred from homology"/>
<dbReference type="GO" id="GO:0034974">
    <property type="term" value="C:Swi5-Swi2 complex"/>
    <property type="evidence" value="ECO:0007669"/>
    <property type="project" value="TreeGrafter"/>
</dbReference>
<organism evidence="4 5">
    <name type="scientific">Trichodelitschia bisporula</name>
    <dbReference type="NCBI Taxonomy" id="703511"/>
    <lineage>
        <taxon>Eukaryota</taxon>
        <taxon>Fungi</taxon>
        <taxon>Dikarya</taxon>
        <taxon>Ascomycota</taxon>
        <taxon>Pezizomycotina</taxon>
        <taxon>Dothideomycetes</taxon>
        <taxon>Dothideomycetes incertae sedis</taxon>
        <taxon>Phaeotrichales</taxon>
        <taxon>Phaeotrichaceae</taxon>
        <taxon>Trichodelitschia</taxon>
    </lineage>
</organism>